<sequence length="87" mass="9069">MPLYEYLCESCGLKFEARQKFSDAPLTACRECGGAVRKLISQTAFTLKGGGWYAQGYGGSKTDSCSAGGKESKPSACDGCPKSAANA</sequence>
<dbReference type="PANTHER" id="PTHR34404:SF2">
    <property type="entry name" value="CONSERVED SERINE RICH PROTEIN"/>
    <property type="match status" value="1"/>
</dbReference>
<evidence type="ECO:0000259" key="2">
    <source>
        <dbReference type="SMART" id="SM00834"/>
    </source>
</evidence>
<feature type="domain" description="Putative regulatory protein FmdB zinc ribbon" evidence="2">
    <location>
        <begin position="1"/>
        <end position="41"/>
    </location>
</feature>
<dbReference type="AlphaFoldDB" id="A0A2K2H7S7"/>
<dbReference type="Pfam" id="PF09723">
    <property type="entry name" value="Zn_ribbon_8"/>
    <property type="match status" value="1"/>
</dbReference>
<reference evidence="3 4" key="1">
    <citation type="journal article" date="2018" name="Genome Announc.">
        <title>Genome Sequence of Geothermobacter sp. HR-1 Iron Reducer from the Loihi Seamount.</title>
        <authorList>
            <person name="Smith H."/>
            <person name="Abuyen K."/>
            <person name="Tremblay J."/>
            <person name="Savalia P."/>
            <person name="Perez-Rodriguez I."/>
            <person name="Emerson D."/>
            <person name="Tully B."/>
            <person name="Amend J."/>
        </authorList>
    </citation>
    <scope>NUCLEOTIDE SEQUENCE [LARGE SCALE GENOMIC DNA]</scope>
    <source>
        <strain evidence="3 4">HR-1</strain>
    </source>
</reference>
<dbReference type="EMBL" id="PPFX01000032">
    <property type="protein sequence ID" value="PNU19362.1"/>
    <property type="molecule type" value="Genomic_DNA"/>
</dbReference>
<dbReference type="SMART" id="SM00834">
    <property type="entry name" value="CxxC_CXXC_SSSS"/>
    <property type="match status" value="1"/>
</dbReference>
<dbReference type="NCBIfam" id="TIGR02605">
    <property type="entry name" value="CxxC_CxxC_SSSS"/>
    <property type="match status" value="1"/>
</dbReference>
<dbReference type="InterPro" id="IPR013429">
    <property type="entry name" value="Regulatory_FmdB_Zinc_ribbon"/>
</dbReference>
<dbReference type="Proteomes" id="UP000236340">
    <property type="component" value="Unassembled WGS sequence"/>
</dbReference>
<comment type="caution">
    <text evidence="3">The sequence shown here is derived from an EMBL/GenBank/DDBJ whole genome shotgun (WGS) entry which is preliminary data.</text>
</comment>
<evidence type="ECO:0000313" key="4">
    <source>
        <dbReference type="Proteomes" id="UP000236340"/>
    </source>
</evidence>
<protein>
    <submittedName>
        <fullName evidence="3">Transcriptional regulator</fullName>
    </submittedName>
</protein>
<organism evidence="3 4">
    <name type="scientific">Geothermobacter hydrogeniphilus</name>
    <dbReference type="NCBI Taxonomy" id="1969733"/>
    <lineage>
        <taxon>Bacteria</taxon>
        <taxon>Pseudomonadati</taxon>
        <taxon>Thermodesulfobacteriota</taxon>
        <taxon>Desulfuromonadia</taxon>
        <taxon>Desulfuromonadales</taxon>
        <taxon>Geothermobacteraceae</taxon>
        <taxon>Geothermobacter</taxon>
    </lineage>
</organism>
<name>A0A2K2H7S7_9BACT</name>
<proteinExistence type="predicted"/>
<dbReference type="PANTHER" id="PTHR34404">
    <property type="entry name" value="REGULATORY PROTEIN, FMDB FAMILY"/>
    <property type="match status" value="1"/>
</dbReference>
<evidence type="ECO:0000256" key="1">
    <source>
        <dbReference type="SAM" id="MobiDB-lite"/>
    </source>
</evidence>
<accession>A0A2K2H7S7</accession>
<feature type="region of interest" description="Disordered" evidence="1">
    <location>
        <begin position="59"/>
        <end position="87"/>
    </location>
</feature>
<evidence type="ECO:0000313" key="3">
    <source>
        <dbReference type="EMBL" id="PNU19362.1"/>
    </source>
</evidence>
<dbReference type="OrthoDB" id="9813321at2"/>
<gene>
    <name evidence="3" type="ORF">C2E25_12800</name>
</gene>
<dbReference type="RefSeq" id="WP_103116125.1">
    <property type="nucleotide sequence ID" value="NZ_PPFX01000032.1"/>
</dbReference>